<gene>
    <name evidence="2" type="ORF">DRJ00_00125</name>
</gene>
<keyword evidence="1" id="KW-0812">Transmembrane</keyword>
<accession>A0A497E735</accession>
<comment type="caution">
    <text evidence="2">The sequence shown here is derived from an EMBL/GenBank/DDBJ whole genome shotgun (WGS) entry which is preliminary data.</text>
</comment>
<organism evidence="2 3">
    <name type="scientific">Aerophobetes bacterium</name>
    <dbReference type="NCBI Taxonomy" id="2030807"/>
    <lineage>
        <taxon>Bacteria</taxon>
        <taxon>Candidatus Aerophobota</taxon>
    </lineage>
</organism>
<feature type="transmembrane region" description="Helical" evidence="1">
    <location>
        <begin position="158"/>
        <end position="175"/>
    </location>
</feature>
<feature type="transmembrane region" description="Helical" evidence="1">
    <location>
        <begin position="6"/>
        <end position="24"/>
    </location>
</feature>
<keyword evidence="1" id="KW-1133">Transmembrane helix</keyword>
<name>A0A497E735_UNCAE</name>
<feature type="transmembrane region" description="Helical" evidence="1">
    <location>
        <begin position="58"/>
        <end position="76"/>
    </location>
</feature>
<feature type="transmembrane region" description="Helical" evidence="1">
    <location>
        <begin position="85"/>
        <end position="102"/>
    </location>
</feature>
<feature type="transmembrane region" description="Helical" evidence="1">
    <location>
        <begin position="31"/>
        <end position="52"/>
    </location>
</feature>
<evidence type="ECO:0000256" key="1">
    <source>
        <dbReference type="SAM" id="Phobius"/>
    </source>
</evidence>
<sequence>MLLEVMFASLVIGILRGGKLTGLADLPLEKVGLVIMAFLIQYSLVFFGEGGYNLFSNWGVYLHILSYLLLLIAIWYSRNIRGMKIIGLGVLVNFIVILSNGGRMPVSVEALSRTGLDEMLPLLTSKAYVIHTILTPDSRLKLFSDIIPLPPPYPRPRVLSIGDIIMAVGVFVLIQQGMKSNIQKRG</sequence>
<dbReference type="Pfam" id="PF17248">
    <property type="entry name" value="DUF5317"/>
    <property type="match status" value="1"/>
</dbReference>
<protein>
    <recommendedName>
        <fullName evidence="4">DUF5317 domain-containing protein</fullName>
    </recommendedName>
</protein>
<evidence type="ECO:0008006" key="4">
    <source>
        <dbReference type="Google" id="ProtNLM"/>
    </source>
</evidence>
<proteinExistence type="predicted"/>
<evidence type="ECO:0000313" key="3">
    <source>
        <dbReference type="Proteomes" id="UP000279422"/>
    </source>
</evidence>
<dbReference type="EMBL" id="QMPZ01000001">
    <property type="protein sequence ID" value="RLE10851.1"/>
    <property type="molecule type" value="Genomic_DNA"/>
</dbReference>
<evidence type="ECO:0000313" key="2">
    <source>
        <dbReference type="EMBL" id="RLE10851.1"/>
    </source>
</evidence>
<dbReference type="Proteomes" id="UP000279422">
    <property type="component" value="Unassembled WGS sequence"/>
</dbReference>
<dbReference type="AlphaFoldDB" id="A0A497E735"/>
<dbReference type="InterPro" id="IPR035168">
    <property type="entry name" value="DUF5317"/>
</dbReference>
<reference evidence="2 3" key="1">
    <citation type="submission" date="2018-06" db="EMBL/GenBank/DDBJ databases">
        <title>Extensive metabolic versatility and redundancy in microbially diverse, dynamic hydrothermal sediments.</title>
        <authorList>
            <person name="Dombrowski N."/>
            <person name="Teske A."/>
            <person name="Baker B.J."/>
        </authorList>
    </citation>
    <scope>NUCLEOTIDE SEQUENCE [LARGE SCALE GENOMIC DNA]</scope>
    <source>
        <strain evidence="2">B47_G16</strain>
    </source>
</reference>
<keyword evidence="1" id="KW-0472">Membrane</keyword>